<keyword evidence="1" id="KW-0238">DNA-binding</keyword>
<organism evidence="7 8">
    <name type="scientific">Cuscuta campestris</name>
    <dbReference type="NCBI Taxonomy" id="132261"/>
    <lineage>
        <taxon>Eukaryota</taxon>
        <taxon>Viridiplantae</taxon>
        <taxon>Streptophyta</taxon>
        <taxon>Embryophyta</taxon>
        <taxon>Tracheophyta</taxon>
        <taxon>Spermatophyta</taxon>
        <taxon>Magnoliopsida</taxon>
        <taxon>eudicotyledons</taxon>
        <taxon>Gunneridae</taxon>
        <taxon>Pentapetalae</taxon>
        <taxon>asterids</taxon>
        <taxon>lamiids</taxon>
        <taxon>Solanales</taxon>
        <taxon>Convolvulaceae</taxon>
        <taxon>Cuscuteae</taxon>
        <taxon>Cuscuta</taxon>
        <taxon>Cuscuta subgen. Grammica</taxon>
        <taxon>Cuscuta sect. Cleistogrammica</taxon>
    </lineage>
</organism>
<reference evidence="7 8" key="1">
    <citation type="submission" date="2018-04" db="EMBL/GenBank/DDBJ databases">
        <authorList>
            <person name="Vogel A."/>
        </authorList>
    </citation>
    <scope>NUCLEOTIDE SEQUENCE [LARGE SCALE GENOMIC DNA]</scope>
</reference>
<evidence type="ECO:0000256" key="5">
    <source>
        <dbReference type="SAM" id="MobiDB-lite"/>
    </source>
</evidence>
<dbReference type="InterPro" id="IPR050224">
    <property type="entry name" value="TALE_homeobox"/>
</dbReference>
<evidence type="ECO:0000256" key="4">
    <source>
        <dbReference type="ARBA" id="ARBA00023242"/>
    </source>
</evidence>
<dbReference type="Pfam" id="PF07526">
    <property type="entry name" value="POX"/>
    <property type="match status" value="1"/>
</dbReference>
<gene>
    <name evidence="7" type="ORF">CCAM_LOCUS35896</name>
</gene>
<keyword evidence="2" id="KW-0371">Homeobox</keyword>
<evidence type="ECO:0000313" key="7">
    <source>
        <dbReference type="EMBL" id="VFQ94120.1"/>
    </source>
</evidence>
<feature type="compositionally biased region" description="Low complexity" evidence="5">
    <location>
        <begin position="107"/>
        <end position="124"/>
    </location>
</feature>
<proteinExistence type="predicted"/>
<dbReference type="Proteomes" id="UP000595140">
    <property type="component" value="Unassembled WGS sequence"/>
</dbReference>
<name>A0A484MZA5_9ASTE</name>
<dbReference type="SMART" id="SM00574">
    <property type="entry name" value="POX"/>
    <property type="match status" value="1"/>
</dbReference>
<feature type="region of interest" description="Disordered" evidence="5">
    <location>
        <begin position="103"/>
        <end position="128"/>
    </location>
</feature>
<evidence type="ECO:0000259" key="6">
    <source>
        <dbReference type="SMART" id="SM00574"/>
    </source>
</evidence>
<evidence type="ECO:0000256" key="2">
    <source>
        <dbReference type="ARBA" id="ARBA00023155"/>
    </source>
</evidence>
<dbReference type="EMBL" id="OOIL02005153">
    <property type="protein sequence ID" value="VFQ94120.1"/>
    <property type="molecule type" value="Genomic_DNA"/>
</dbReference>
<keyword evidence="3" id="KW-0804">Transcription</keyword>
<dbReference type="InterPro" id="IPR006563">
    <property type="entry name" value="POX_dom"/>
</dbReference>
<accession>A0A484MZA5</accession>
<keyword evidence="8" id="KW-1185">Reference proteome</keyword>
<evidence type="ECO:0000256" key="3">
    <source>
        <dbReference type="ARBA" id="ARBA00023163"/>
    </source>
</evidence>
<dbReference type="GO" id="GO:0003677">
    <property type="term" value="F:DNA binding"/>
    <property type="evidence" value="ECO:0007669"/>
    <property type="project" value="UniProtKB-KW"/>
</dbReference>
<sequence>MQGDGLQTLYLMNPNYIGFSDNALPPPPQEQLQPPSAASMMFLNSGHALHSGGVSHARIPQSQHFVGVPLSGHDPNRSLWTAVDQPPSAGGTADFASQLGFHHRSSGHQQGLSLSLSPQHQHQPFTTSMPPVESPVGLLSARLAPDNHIRDSGGAPAPSVIMGSRYLKAAQELLHEVVNVEKIVKLDAAGGDGTAAAGNRERARLNKESVSTFAGDPATELTTAERQELQMKKAKLLSMLDEVEQRDRQYIQQMQMMAATLEEAAGVGSARSYTHLALKTISKQFRCLRAAIGSQIKAAGRRLGEEEGLLLGGGGPSSSSSSRLLKFGDHHRQHHALQQHFGMMQPNAAWRPQRGLPERAVSVLRAWLFEHFLHP</sequence>
<evidence type="ECO:0000313" key="8">
    <source>
        <dbReference type="Proteomes" id="UP000595140"/>
    </source>
</evidence>
<protein>
    <recommendedName>
        <fullName evidence="6">POX domain-containing protein</fullName>
    </recommendedName>
</protein>
<dbReference type="OrthoDB" id="10056939at2759"/>
<dbReference type="PANTHER" id="PTHR11850">
    <property type="entry name" value="HOMEOBOX PROTEIN TRANSCRIPTION FACTORS"/>
    <property type="match status" value="1"/>
</dbReference>
<dbReference type="AlphaFoldDB" id="A0A484MZA5"/>
<keyword evidence="4" id="KW-0539">Nucleus</keyword>
<evidence type="ECO:0000256" key="1">
    <source>
        <dbReference type="ARBA" id="ARBA00023125"/>
    </source>
</evidence>
<feature type="domain" description="POX" evidence="6">
    <location>
        <begin position="155"/>
        <end position="294"/>
    </location>
</feature>